<dbReference type="SUPFAM" id="SSF49464">
    <property type="entry name" value="Carboxypeptidase regulatory domain-like"/>
    <property type="match status" value="1"/>
</dbReference>
<dbReference type="InterPro" id="IPR008969">
    <property type="entry name" value="CarboxyPept-like_regulatory"/>
</dbReference>
<evidence type="ECO:0000313" key="2">
    <source>
        <dbReference type="Proteomes" id="UP001574169"/>
    </source>
</evidence>
<comment type="caution">
    <text evidence="1">The sequence shown here is derived from an EMBL/GenBank/DDBJ whole genome shotgun (WGS) entry which is preliminary data.</text>
</comment>
<dbReference type="Proteomes" id="UP001574169">
    <property type="component" value="Unassembled WGS sequence"/>
</dbReference>
<dbReference type="EMBL" id="JBCFQL010000005">
    <property type="protein sequence ID" value="MFA9190961.1"/>
    <property type="molecule type" value="Genomic_DNA"/>
</dbReference>
<organism evidence="1 2">
    <name type="scientific">Flavobacterium zubiriense</name>
    <dbReference type="NCBI Taxonomy" id="3138075"/>
    <lineage>
        <taxon>Bacteria</taxon>
        <taxon>Pseudomonadati</taxon>
        <taxon>Bacteroidota</taxon>
        <taxon>Flavobacteriia</taxon>
        <taxon>Flavobacteriales</taxon>
        <taxon>Flavobacteriaceae</taxon>
        <taxon>Flavobacterium</taxon>
    </lineage>
</organism>
<keyword evidence="2" id="KW-1185">Reference proteome</keyword>
<protein>
    <submittedName>
        <fullName evidence="1">Carboxypeptidase-like regulatory domain-containing protein</fullName>
    </submittedName>
</protein>
<dbReference type="RefSeq" id="WP_373405960.1">
    <property type="nucleotide sequence ID" value="NZ_JBCFQL010000005.1"/>
</dbReference>
<dbReference type="Pfam" id="PF13715">
    <property type="entry name" value="CarbopepD_reg_2"/>
    <property type="match status" value="1"/>
</dbReference>
<evidence type="ECO:0000313" key="1">
    <source>
        <dbReference type="EMBL" id="MFA9190961.1"/>
    </source>
</evidence>
<proteinExistence type="predicted"/>
<reference evidence="1 2" key="1">
    <citation type="submission" date="2024-04" db="EMBL/GenBank/DDBJ databases">
        <title>New Clade of Flavobacterium.</title>
        <authorList>
            <person name="Matos L."/>
            <person name="Proenca D.N."/>
            <person name="Fransisco R.M."/>
            <person name="Chung A.P."/>
            <person name="Maccario L."/>
            <person name="Sorensen S.J."/>
            <person name="Morais P.V."/>
        </authorList>
    </citation>
    <scope>NUCLEOTIDE SEQUENCE [LARGE SCALE GENOMIC DNA]</scope>
    <source>
        <strain evidence="1 2">FZUC8N2.13</strain>
    </source>
</reference>
<sequence>MKTNNTYFFILLLLCQVVFCQNNDRREIHGFISVNSVLVEGVNIVNETTQKATSSNRDGKFILLLKEGDVLVFSAVNLKTLRKKIFSSDLDNKVLEIQLETESIPLDEVIIKEESKITAESLGIIPYGQKKYTVAERRLYTARSGLLDRPLNWMSGRTAQLRKELVVSEKEQLLAKLEYLFEEIFYIETLKINKDYIRDFQLYCIENDDFASSLKSKNKTLSKFYIITLAKNYNKITVYEN</sequence>
<name>A0ABV4TCC1_9FLAO</name>
<accession>A0ABV4TCC1</accession>
<gene>
    <name evidence="1" type="ORF">AAGV28_06215</name>
</gene>